<protein>
    <submittedName>
        <fullName evidence="2">Lantibiotic permease, SpaE/MutE</fullName>
    </submittedName>
</protein>
<reference evidence="2" key="1">
    <citation type="submission" date="2010-10" db="EMBL/GenBank/DDBJ databases">
        <title>Complete sequence of chromosome of Geobacillus sp. Y4.1MC1.</title>
        <authorList>
            <consortium name="US DOE Joint Genome Institute"/>
            <person name="Lucas S."/>
            <person name="Copeland A."/>
            <person name="Lapidus A."/>
            <person name="Cheng J.-F."/>
            <person name="Bruce D."/>
            <person name="Goodwin L."/>
            <person name="Pitluck S."/>
            <person name="Chertkov O."/>
            <person name="Zhang X."/>
            <person name="Detter J.C."/>
            <person name="Han C."/>
            <person name="Tapia R."/>
            <person name="Land M."/>
            <person name="Hauser L."/>
            <person name="Jeffries C."/>
            <person name="Kyrpides N."/>
            <person name="Ivanova N."/>
            <person name="Ovchinnikova G."/>
            <person name="Brumm P."/>
            <person name="Mead D."/>
            <person name="Woyke T."/>
        </authorList>
    </citation>
    <scope>NUCLEOTIDE SEQUENCE [LARGE SCALE GENOMIC DNA]</scope>
    <source>
        <strain evidence="2">Y4.1MC1</strain>
    </source>
</reference>
<sequence length="248" mass="28057">MLNMIQSENLKYKRTFTKKIVYISPLFFILYAIITMPSIHSKYNYFEYTVFNWWPLIFMPLGTALISSLSAMREKKSGNYRVLRCHNISVAHMWFSKIIVVALYTLLSSIELILLLFILKFFLPSSITSAVVVIQASLAVWVTSLAYIPIGLFFAERFGTAISIIVNVLGIVIGVVMAPEPYWIYIPWSWGMRLMSPIVGVHPNGTPLETGSPLLNPSVIPLGIAVSIVFFIMLSFATAIWFSKKEVN</sequence>
<dbReference type="Pfam" id="PF12730">
    <property type="entry name" value="ABC2_membrane_4"/>
    <property type="match status" value="1"/>
</dbReference>
<feature type="transmembrane region" description="Helical" evidence="1">
    <location>
        <begin position="51"/>
        <end position="72"/>
    </location>
</feature>
<dbReference type="InterPro" id="IPR021205">
    <property type="entry name" value="Lanti_perm_SpaE/MutE/EpiE-like"/>
</dbReference>
<accession>A0A7U3YI49</accession>
<evidence type="ECO:0000313" key="2">
    <source>
        <dbReference type="EMBL" id="ADP76192.1"/>
    </source>
</evidence>
<keyword evidence="1" id="KW-0472">Membrane</keyword>
<gene>
    <name evidence="2" type="ORF">GY4MC1_3548</name>
</gene>
<feature type="transmembrane region" description="Helical" evidence="1">
    <location>
        <begin position="20"/>
        <end position="39"/>
    </location>
</feature>
<keyword evidence="1" id="KW-0812">Transmembrane</keyword>
<feature type="transmembrane region" description="Helical" evidence="1">
    <location>
        <begin position="93"/>
        <end position="118"/>
    </location>
</feature>
<dbReference type="NCBIfam" id="TIGR03732">
    <property type="entry name" value="lanti_perm_MutE"/>
    <property type="match status" value="1"/>
</dbReference>
<keyword evidence="1" id="KW-1133">Transmembrane helix</keyword>
<feature type="transmembrane region" description="Helical" evidence="1">
    <location>
        <begin position="161"/>
        <end position="185"/>
    </location>
</feature>
<feature type="transmembrane region" description="Helical" evidence="1">
    <location>
        <begin position="130"/>
        <end position="154"/>
    </location>
</feature>
<dbReference type="AlphaFoldDB" id="A0A7U3YI49"/>
<dbReference type="KEGG" id="gmc:GY4MC1_3548"/>
<organism evidence="2">
    <name type="scientific">Geobacillus sp. (strain Y4.1MC1)</name>
    <dbReference type="NCBI Taxonomy" id="581103"/>
    <lineage>
        <taxon>Bacteria</taxon>
        <taxon>Bacillati</taxon>
        <taxon>Bacillota</taxon>
        <taxon>Bacilli</taxon>
        <taxon>Bacillales</taxon>
        <taxon>Anoxybacillaceae</taxon>
        <taxon>Geobacillus</taxon>
    </lineage>
</organism>
<evidence type="ECO:0000256" key="1">
    <source>
        <dbReference type="SAM" id="Phobius"/>
    </source>
</evidence>
<dbReference type="EMBL" id="CP002293">
    <property type="protein sequence ID" value="ADP76192.1"/>
    <property type="molecule type" value="Genomic_DNA"/>
</dbReference>
<feature type="transmembrane region" description="Helical" evidence="1">
    <location>
        <begin position="219"/>
        <end position="242"/>
    </location>
</feature>
<proteinExistence type="predicted"/>
<dbReference type="CDD" id="cd21807">
    <property type="entry name" value="ABC-2_lan_permease_MutE_EpiE-like"/>
    <property type="match status" value="1"/>
</dbReference>
<name>A0A7U3YI49_GEOS0</name>